<dbReference type="GO" id="GO:0005737">
    <property type="term" value="C:cytoplasm"/>
    <property type="evidence" value="ECO:0007669"/>
    <property type="project" value="UniProtKB-SubCell"/>
</dbReference>
<dbReference type="NCBIfam" id="TIGR04364">
    <property type="entry name" value="methyltran_FxLD"/>
    <property type="match status" value="1"/>
</dbReference>
<gene>
    <name evidence="12" type="ORF">HD601_001439</name>
</gene>
<evidence type="ECO:0000256" key="5">
    <source>
        <dbReference type="ARBA" id="ARBA00022490"/>
    </source>
</evidence>
<keyword evidence="13" id="KW-1185">Reference proteome</keyword>
<evidence type="ECO:0000256" key="2">
    <source>
        <dbReference type="ARBA" id="ARBA00005369"/>
    </source>
</evidence>
<comment type="caution">
    <text evidence="12">The sequence shown here is derived from an EMBL/GenBank/DDBJ whole genome shotgun (WGS) entry which is preliminary data.</text>
</comment>
<accession>A0A7W9GNC4</accession>
<dbReference type="AlphaFoldDB" id="A0A7W9GNC4"/>
<dbReference type="CDD" id="cd02440">
    <property type="entry name" value="AdoMet_MTases"/>
    <property type="match status" value="1"/>
</dbReference>
<protein>
    <recommendedName>
        <fullName evidence="4">Protein-L-isoaspartate O-methyltransferase</fullName>
        <ecNumber evidence="3">2.1.1.77</ecNumber>
    </recommendedName>
    <alternativeName>
        <fullName evidence="11">L-isoaspartyl protein carboxyl methyltransferase</fullName>
    </alternativeName>
    <alternativeName>
        <fullName evidence="9">Protein L-isoaspartyl methyltransferase</fullName>
    </alternativeName>
    <alternativeName>
        <fullName evidence="10">Protein-beta-aspartate methyltransferase</fullName>
    </alternativeName>
</protein>
<dbReference type="GO" id="GO:0004719">
    <property type="term" value="F:protein-L-isoaspartate (D-aspartate) O-methyltransferase activity"/>
    <property type="evidence" value="ECO:0007669"/>
    <property type="project" value="UniProtKB-EC"/>
</dbReference>
<proteinExistence type="inferred from homology"/>
<reference evidence="12 13" key="1">
    <citation type="submission" date="2020-08" db="EMBL/GenBank/DDBJ databases">
        <title>Sequencing the genomes of 1000 actinobacteria strains.</title>
        <authorList>
            <person name="Klenk H.-P."/>
        </authorList>
    </citation>
    <scope>NUCLEOTIDE SEQUENCE [LARGE SCALE GENOMIC DNA]</scope>
    <source>
        <strain evidence="12 13">DSM 102122</strain>
    </source>
</reference>
<evidence type="ECO:0000256" key="8">
    <source>
        <dbReference type="ARBA" id="ARBA00022691"/>
    </source>
</evidence>
<dbReference type="InterPro" id="IPR029063">
    <property type="entry name" value="SAM-dependent_MTases_sf"/>
</dbReference>
<evidence type="ECO:0000256" key="1">
    <source>
        <dbReference type="ARBA" id="ARBA00004496"/>
    </source>
</evidence>
<evidence type="ECO:0000256" key="6">
    <source>
        <dbReference type="ARBA" id="ARBA00022603"/>
    </source>
</evidence>
<dbReference type="InterPro" id="IPR027573">
    <property type="entry name" value="Methyltran_FxLD"/>
</dbReference>
<dbReference type="PANTHER" id="PTHR11579">
    <property type="entry name" value="PROTEIN-L-ISOASPARTATE O-METHYLTRANSFERASE"/>
    <property type="match status" value="1"/>
</dbReference>
<dbReference type="EMBL" id="JACHMM010000001">
    <property type="protein sequence ID" value="MBB5786864.1"/>
    <property type="molecule type" value="Genomic_DNA"/>
</dbReference>
<dbReference type="GO" id="GO:0032259">
    <property type="term" value="P:methylation"/>
    <property type="evidence" value="ECO:0007669"/>
    <property type="project" value="UniProtKB-KW"/>
</dbReference>
<evidence type="ECO:0000313" key="13">
    <source>
        <dbReference type="Proteomes" id="UP000542813"/>
    </source>
</evidence>
<dbReference type="Gene3D" id="3.40.50.150">
    <property type="entry name" value="Vaccinia Virus protein VP39"/>
    <property type="match status" value="1"/>
</dbReference>
<evidence type="ECO:0000256" key="10">
    <source>
        <dbReference type="ARBA" id="ARBA00031323"/>
    </source>
</evidence>
<dbReference type="InterPro" id="IPR000682">
    <property type="entry name" value="PCMT"/>
</dbReference>
<evidence type="ECO:0000313" key="12">
    <source>
        <dbReference type="EMBL" id="MBB5786864.1"/>
    </source>
</evidence>
<evidence type="ECO:0000256" key="11">
    <source>
        <dbReference type="ARBA" id="ARBA00031350"/>
    </source>
</evidence>
<dbReference type="SUPFAM" id="SSF53335">
    <property type="entry name" value="S-adenosyl-L-methionine-dependent methyltransferases"/>
    <property type="match status" value="1"/>
</dbReference>
<dbReference type="Pfam" id="PF01135">
    <property type="entry name" value="PCMT"/>
    <property type="match status" value="1"/>
</dbReference>
<organism evidence="12 13">
    <name type="scientific">Jiangella mangrovi</name>
    <dbReference type="NCBI Taxonomy" id="1524084"/>
    <lineage>
        <taxon>Bacteria</taxon>
        <taxon>Bacillati</taxon>
        <taxon>Actinomycetota</taxon>
        <taxon>Actinomycetes</taxon>
        <taxon>Jiangellales</taxon>
        <taxon>Jiangellaceae</taxon>
        <taxon>Jiangella</taxon>
    </lineage>
</organism>
<comment type="similarity">
    <text evidence="2">Belongs to the methyltransferase superfamily. L-isoaspartyl/D-aspartyl protein methyltransferase family.</text>
</comment>
<dbReference type="EC" id="2.1.1.77" evidence="3"/>
<evidence type="ECO:0000256" key="7">
    <source>
        <dbReference type="ARBA" id="ARBA00022679"/>
    </source>
</evidence>
<dbReference type="Proteomes" id="UP000542813">
    <property type="component" value="Unassembled WGS sequence"/>
</dbReference>
<keyword evidence="8" id="KW-0949">S-adenosyl-L-methionine</keyword>
<dbReference type="PANTHER" id="PTHR11579:SF0">
    <property type="entry name" value="PROTEIN-L-ISOASPARTATE(D-ASPARTATE) O-METHYLTRANSFERASE"/>
    <property type="match status" value="1"/>
</dbReference>
<keyword evidence="7 12" id="KW-0808">Transferase</keyword>
<keyword evidence="5" id="KW-0963">Cytoplasm</keyword>
<evidence type="ECO:0000256" key="9">
    <source>
        <dbReference type="ARBA" id="ARBA00030757"/>
    </source>
</evidence>
<evidence type="ECO:0000256" key="3">
    <source>
        <dbReference type="ARBA" id="ARBA00011890"/>
    </source>
</evidence>
<name>A0A7W9GNC4_9ACTN</name>
<keyword evidence="6 12" id="KW-0489">Methyltransferase</keyword>
<comment type="subcellular location">
    <subcellularLocation>
        <location evidence="1">Cytoplasm</location>
    </subcellularLocation>
</comment>
<sequence>MPMSREAAERRAALVERLREQGAIRTERVAAAVAAVPRHLFAPEVTLAEAYADDIVITKRGPRGEALSSVSAPWLQALMIEQAGLEPGMRCLEIGSGGYNAALMAEVVGPDGDVTSVDIDADVVARARRCLTAAGTERVRVVHCDGEDGAPELAPYDRIIVTAGAWDVPPAWRSQLAPAGRLVVPLRLRGLTRTVAFDRVGDLLVSRSHEMCGFIAMRGMGAWHDRTVPLQGEDVVVHVDHDMPVDPAALRASLGESRTERWSGVTVGPLEAFDGLQLWLATHEAGYGQLRSTRAEAARALVDPATPWAPAFVDGASLAYHALRAVAPDTGTCEFGVYAMVRPASGSPIA</sequence>
<evidence type="ECO:0000256" key="4">
    <source>
        <dbReference type="ARBA" id="ARBA00013346"/>
    </source>
</evidence>